<gene>
    <name evidence="3" type="ORF">SAMN05444349_10498</name>
</gene>
<organism evidence="3 4">
    <name type="scientific">Bacteroides faecichinchillae</name>
    <dbReference type="NCBI Taxonomy" id="871325"/>
    <lineage>
        <taxon>Bacteria</taxon>
        <taxon>Pseudomonadati</taxon>
        <taxon>Bacteroidota</taxon>
        <taxon>Bacteroidia</taxon>
        <taxon>Bacteroidales</taxon>
        <taxon>Bacteroidaceae</taxon>
        <taxon>Bacteroides</taxon>
    </lineage>
</organism>
<evidence type="ECO:0000313" key="4">
    <source>
        <dbReference type="Proteomes" id="UP000184436"/>
    </source>
</evidence>
<protein>
    <submittedName>
        <fullName evidence="3">TonB-linked outer membrane protein, SusC/RagA family</fullName>
    </submittedName>
</protein>
<sequence>MRDILKKKSNRCCFTWIVLLLLLGIGYPQVAAQEAGKNANITGKVVDQFGNPVSEVIVTMKKSDFKAVTGSDGIFEFQYEKGEVLCLSHPGFLNKQIKVNKLKNTERVFKVTLAEEYVKLPQVINGPYDIKDRNSFLGSAATVYTDQVSSMLSTTIIPSLQGRLPGLNISQLRGARMHQTANISSEAIMGNVPADGVMGKGAYGDNTEFSISSRHNSPIVMIDGVQRDLYSIDSEAIESVSIQKDALSSMFLGMQSSRGALVITTKEPIKQGFQISFTGRFGVQSSLKTPKPLSAYQYAYLLNEALLNDGRDPMYSYSDFAKFRNASSPYTHPDVNWYDETMNNSSTIQSYNLNATGGNKFAQYFVSVGYVGENGLFKNPGGDVHSTNLTFDRYMINSKVNINITEDFIAKISLMGRVEEGTQPGGDGGGYTNILNSIYTTPNNAYPVVNPDGTWGGSQTFSNNLLSQVINSGYIIDGARDVLGSINLKYDFDKVVKGLSARLIGSVTSQSRSATSRTKRSEVFDYALDKEGNEIYARYGEPKPQSNNFVAVSNYQQMYGQLAIDYERQFGAHSLKASLMGDTKTVITNWDLPEYPSNVIADVAYNYAGKYFAQAALSESFYNRYAPGRRWGTFYAFGLGWDISKENFMKDVDWMNQLKLRAVFGRTGNGISNSGYYTYYQTYSNSGDSYSYGTNFSSPGSFTERSPLANPYLTWEKGDKLNIGMDLMLFDNRLRVAADYYNDKYFDLLQGRGKSIELIGQNYPSENIGKARWFGGELAITYQDHVGSFNYHVSANWSCEQSKLLFKDEQKVPYDYLRETGNPIGAIWGLEAEGFFTSLEEIKESPVIAGFDNIQPGDIKYKDQNGDKVINEFDKVVIGGKKPISYFGIDLGFEWRGLEFSMFWQGVYNKDVMMTDWTLMEGFQQNGQVYGQTYENMLNRWTPETAATATFPRLSAGGNNYNRGNGWNSSFWLRSGNYFRLKNISLGYTLPESFCRNFLGGTRVKVFVNGQNLFTKAACELVDPEVRFSNYPLQRCISTGINVKF</sequence>
<evidence type="ECO:0000259" key="2">
    <source>
        <dbReference type="Pfam" id="PF00593"/>
    </source>
</evidence>
<dbReference type="Proteomes" id="UP000184436">
    <property type="component" value="Unassembled WGS sequence"/>
</dbReference>
<dbReference type="NCBIfam" id="TIGR04056">
    <property type="entry name" value="OMP_RagA_SusC"/>
    <property type="match status" value="1"/>
</dbReference>
<feature type="signal peptide" evidence="1">
    <location>
        <begin position="1"/>
        <end position="31"/>
    </location>
</feature>
<dbReference type="RefSeq" id="WP_025074954.1">
    <property type="nucleotide sequence ID" value="NZ_FQVD01000004.1"/>
</dbReference>
<accession>A0A1M4V579</accession>
<dbReference type="STRING" id="871325.SAMN05444349_10498"/>
<dbReference type="EMBL" id="FQVD01000004">
    <property type="protein sequence ID" value="SHE64151.1"/>
    <property type="molecule type" value="Genomic_DNA"/>
</dbReference>
<dbReference type="Pfam" id="PF00593">
    <property type="entry name" value="TonB_dep_Rec_b-barrel"/>
    <property type="match status" value="1"/>
</dbReference>
<reference evidence="3 4" key="1">
    <citation type="submission" date="2016-11" db="EMBL/GenBank/DDBJ databases">
        <authorList>
            <person name="Jaros S."/>
            <person name="Januszkiewicz K."/>
            <person name="Wedrychowicz H."/>
        </authorList>
    </citation>
    <scope>NUCLEOTIDE SEQUENCE [LARGE SCALE GENOMIC DNA]</scope>
    <source>
        <strain evidence="3 4">DSM 26883</strain>
    </source>
</reference>
<evidence type="ECO:0000256" key="1">
    <source>
        <dbReference type="SAM" id="SignalP"/>
    </source>
</evidence>
<dbReference type="Gene3D" id="2.170.130.10">
    <property type="entry name" value="TonB-dependent receptor, plug domain"/>
    <property type="match status" value="1"/>
</dbReference>
<dbReference type="InterPro" id="IPR000531">
    <property type="entry name" value="Beta-barrel_TonB"/>
</dbReference>
<dbReference type="SUPFAM" id="SSF49464">
    <property type="entry name" value="Carboxypeptidase regulatory domain-like"/>
    <property type="match status" value="1"/>
</dbReference>
<dbReference type="OrthoDB" id="9768177at2"/>
<keyword evidence="1" id="KW-0732">Signal</keyword>
<evidence type="ECO:0000313" key="3">
    <source>
        <dbReference type="EMBL" id="SHE64151.1"/>
    </source>
</evidence>
<dbReference type="AlphaFoldDB" id="A0A1M4V579"/>
<dbReference type="InterPro" id="IPR008969">
    <property type="entry name" value="CarboxyPept-like_regulatory"/>
</dbReference>
<dbReference type="Pfam" id="PF13715">
    <property type="entry name" value="CarbopepD_reg_2"/>
    <property type="match status" value="1"/>
</dbReference>
<feature type="domain" description="TonB-dependent receptor-like beta-barrel" evidence="2">
    <location>
        <begin position="438"/>
        <end position="824"/>
    </location>
</feature>
<proteinExistence type="predicted"/>
<dbReference type="InterPro" id="IPR037066">
    <property type="entry name" value="Plug_dom_sf"/>
</dbReference>
<feature type="chain" id="PRO_5030031116" evidence="1">
    <location>
        <begin position="32"/>
        <end position="1045"/>
    </location>
</feature>
<dbReference type="InterPro" id="IPR023996">
    <property type="entry name" value="TonB-dep_OMP_SusC/RagA"/>
</dbReference>
<dbReference type="SUPFAM" id="SSF56935">
    <property type="entry name" value="Porins"/>
    <property type="match status" value="1"/>
</dbReference>
<dbReference type="Gene3D" id="2.60.40.1120">
    <property type="entry name" value="Carboxypeptidase-like, regulatory domain"/>
    <property type="match status" value="1"/>
</dbReference>
<keyword evidence="4" id="KW-1185">Reference proteome</keyword>
<name>A0A1M4V579_9BACE</name>